<evidence type="ECO:0000313" key="4">
    <source>
        <dbReference type="Proteomes" id="UP000011083"/>
    </source>
</evidence>
<feature type="region of interest" description="Disordered" evidence="2">
    <location>
        <begin position="1"/>
        <end position="82"/>
    </location>
</feature>
<dbReference type="Pfam" id="PF04000">
    <property type="entry name" value="Sas10_Utp3"/>
    <property type="match status" value="1"/>
</dbReference>
<dbReference type="RefSeq" id="XP_004335957.1">
    <property type="nucleotide sequence ID" value="XM_004335909.1"/>
</dbReference>
<dbReference type="OMA" id="CINIAYY"/>
<dbReference type="AlphaFoldDB" id="L8GM85"/>
<dbReference type="GO" id="GO:0032040">
    <property type="term" value="C:small-subunit processome"/>
    <property type="evidence" value="ECO:0007669"/>
    <property type="project" value="TreeGrafter"/>
</dbReference>
<dbReference type="EMBL" id="KB008073">
    <property type="protein sequence ID" value="ELR13944.1"/>
    <property type="molecule type" value="Genomic_DNA"/>
</dbReference>
<dbReference type="KEGG" id="acan:ACA1_364720"/>
<organism evidence="3 4">
    <name type="scientific">Acanthamoeba castellanii (strain ATCC 30010 / Neff)</name>
    <dbReference type="NCBI Taxonomy" id="1257118"/>
    <lineage>
        <taxon>Eukaryota</taxon>
        <taxon>Amoebozoa</taxon>
        <taxon>Discosea</taxon>
        <taxon>Longamoebia</taxon>
        <taxon>Centramoebida</taxon>
        <taxon>Acanthamoebidae</taxon>
        <taxon>Acanthamoeba</taxon>
    </lineage>
</organism>
<accession>L8GM85</accession>
<feature type="region of interest" description="Disordered" evidence="2">
    <location>
        <begin position="291"/>
        <end position="360"/>
    </location>
</feature>
<feature type="region of interest" description="Disordered" evidence="2">
    <location>
        <begin position="385"/>
        <end position="412"/>
    </location>
</feature>
<feature type="compositionally biased region" description="Acidic residues" evidence="2">
    <location>
        <begin position="310"/>
        <end position="331"/>
    </location>
</feature>
<dbReference type="STRING" id="1257118.L8GM85"/>
<feature type="compositionally biased region" description="Basic and acidic residues" evidence="2">
    <location>
        <begin position="402"/>
        <end position="412"/>
    </location>
</feature>
<feature type="coiled-coil region" evidence="1">
    <location>
        <begin position="135"/>
        <end position="167"/>
    </location>
</feature>
<dbReference type="GO" id="GO:0000462">
    <property type="term" value="P:maturation of SSU-rRNA from tricistronic rRNA transcript (SSU-rRNA, 5.8S rRNA, LSU-rRNA)"/>
    <property type="evidence" value="ECO:0007669"/>
    <property type="project" value="TreeGrafter"/>
</dbReference>
<dbReference type="VEuPathDB" id="AmoebaDB:ACA1_364720"/>
<keyword evidence="4" id="KW-1185">Reference proteome</keyword>
<keyword evidence="1" id="KW-0175">Coiled coil</keyword>
<proteinExistence type="predicted"/>
<name>L8GM85_ACACF</name>
<feature type="compositionally biased region" description="Basic and acidic residues" evidence="2">
    <location>
        <begin position="498"/>
        <end position="526"/>
    </location>
</feature>
<gene>
    <name evidence="3" type="ORF">ACA1_364720</name>
</gene>
<evidence type="ECO:0000256" key="1">
    <source>
        <dbReference type="SAM" id="Coils"/>
    </source>
</evidence>
<dbReference type="OrthoDB" id="19522at2759"/>
<feature type="compositionally biased region" description="Basic and acidic residues" evidence="2">
    <location>
        <begin position="19"/>
        <end position="33"/>
    </location>
</feature>
<feature type="compositionally biased region" description="Acidic residues" evidence="2">
    <location>
        <begin position="7"/>
        <end position="18"/>
    </location>
</feature>
<dbReference type="InterPro" id="IPR007146">
    <property type="entry name" value="Sas10/Utp3/C1D"/>
</dbReference>
<sequence length="575" mass="64753">MTREEREELDISEDEEFDLGGKPDADENGKFFDVEDDENIMGLDLEDSDLDDDVDEDEEDEEDDDGAEGGKGDGQFDDDKAWGRSKKQFYSRDFHDDEDWDEELAKDELEQALIQQKKMRGALLPEDFAPAEQDLKQSADKKAAKEAKAKELDLETVQKDISSLTTEEKLEILTAEAPELLGLVQDFRAKITLMRERVFPLIQRIKKGEFQTCNGVSFLEVQYQLMLSYCINIAYYLYLKAKGEQVKDHPVINQLVKIRVYLEKIKPIEKKLKYQIDKLLKTAAIGNIASGDSKDPLNTRANPANLVSPLDEEAEEDSDEDSSAEEGEEEDDGKKKKKKKSQVQKYRPPKMAAEKFEDSSVLAQKAKEERRRKKALSSALAQDLLNEFGTAPEEVDYGTTRTKYDQREKEKTEYEENYMTRLMDTKKDKQARKKAMRERSTLRNELKDLGDYADIAALDFDGGDDGGAELRQYRKNKSLGKIVNERSLPLSRKRKIKEMHEERDAAKGVSRGGDDDFDSFRDGGDRKRARGGGFGGRGGGRGGRGGSGGRGGGGGARGRGSGPRMGKGGRMKVRH</sequence>
<feature type="compositionally biased region" description="Acidic residues" evidence="2">
    <location>
        <begin position="34"/>
        <end position="67"/>
    </location>
</feature>
<dbReference type="GeneID" id="14914678"/>
<dbReference type="PANTHER" id="PTHR13237">
    <property type="entry name" value="SOMETHING ABOUT SILENCING PROTEIN 10-RELATED"/>
    <property type="match status" value="1"/>
</dbReference>
<dbReference type="Proteomes" id="UP000011083">
    <property type="component" value="Unassembled WGS sequence"/>
</dbReference>
<dbReference type="PANTHER" id="PTHR13237:SF9">
    <property type="entry name" value="NEUROGUIDIN"/>
    <property type="match status" value="1"/>
</dbReference>
<protein>
    <submittedName>
        <fullName evidence="3">Sas10/Utp3/C1D family protein</fullName>
    </submittedName>
</protein>
<feature type="region of interest" description="Disordered" evidence="2">
    <location>
        <begin position="484"/>
        <end position="575"/>
    </location>
</feature>
<reference evidence="3 4" key="1">
    <citation type="journal article" date="2013" name="Genome Biol.">
        <title>Genome of Acanthamoeba castellanii highlights extensive lateral gene transfer and early evolution of tyrosine kinase signaling.</title>
        <authorList>
            <person name="Clarke M."/>
            <person name="Lohan A.J."/>
            <person name="Liu B."/>
            <person name="Lagkouvardos I."/>
            <person name="Roy S."/>
            <person name="Zafar N."/>
            <person name="Bertelli C."/>
            <person name="Schilde C."/>
            <person name="Kianianmomeni A."/>
            <person name="Burglin T.R."/>
            <person name="Frech C."/>
            <person name="Turcotte B."/>
            <person name="Kopec K.O."/>
            <person name="Synnott J.M."/>
            <person name="Choo C."/>
            <person name="Paponov I."/>
            <person name="Finkler A."/>
            <person name="Soon Heng Tan C."/>
            <person name="Hutchins A.P."/>
            <person name="Weinmeier T."/>
            <person name="Rattei T."/>
            <person name="Chu J.S."/>
            <person name="Gimenez G."/>
            <person name="Irimia M."/>
            <person name="Rigden D.J."/>
            <person name="Fitzpatrick D.A."/>
            <person name="Lorenzo-Morales J."/>
            <person name="Bateman A."/>
            <person name="Chiu C.H."/>
            <person name="Tang P."/>
            <person name="Hegemann P."/>
            <person name="Fromm H."/>
            <person name="Raoult D."/>
            <person name="Greub G."/>
            <person name="Miranda-Saavedra D."/>
            <person name="Chen N."/>
            <person name="Nash P."/>
            <person name="Ginger M.L."/>
            <person name="Horn M."/>
            <person name="Schaap P."/>
            <person name="Caler L."/>
            <person name="Loftus B."/>
        </authorList>
    </citation>
    <scope>NUCLEOTIDE SEQUENCE [LARGE SCALE GENOMIC DNA]</scope>
    <source>
        <strain evidence="3 4">Neff</strain>
    </source>
</reference>
<evidence type="ECO:0000256" key="2">
    <source>
        <dbReference type="SAM" id="MobiDB-lite"/>
    </source>
</evidence>
<evidence type="ECO:0000313" key="3">
    <source>
        <dbReference type="EMBL" id="ELR13944.1"/>
    </source>
</evidence>
<feature type="compositionally biased region" description="Gly residues" evidence="2">
    <location>
        <begin position="531"/>
        <end position="566"/>
    </location>
</feature>